<dbReference type="EMBL" id="ML976614">
    <property type="protein sequence ID" value="KAF1849620.1"/>
    <property type="molecule type" value="Genomic_DNA"/>
</dbReference>
<dbReference type="Pfam" id="PF07985">
    <property type="entry name" value="SRR1"/>
    <property type="match status" value="1"/>
</dbReference>
<dbReference type="OrthoDB" id="5230585at2759"/>
<sequence>MAEQHAETVSEQRTKEQEQYCKQLETFYQGIGNKPVYTMEIIKFAANAIAGLTEENPNCSFMDIDGKVHDDFDHSLILRVNQDSGTKAKFEFWSYQELATNLGLWARAYGLEDENWGPYLNHLAEKKIPCFHFPWAHPDHPPLREDDLRQVEAMWKETAERKEIMSYFQKKSEKEQTTMIKKIVCFGLGCLSSVNLSKLNEGQHRIHNLYHHLVAFDIADALKASQVPVPIIFQDPIYRKHDHAWLQKLADERGIQISFIENPRGLLEVDENTLVLAHGSPAFPVSQLIVDVTKPFNGPAGFFCNTIPKIVSAEDELKEFELRRMNPPTRRVASMEADYNMRAVFTINNWSSTMYMKQK</sequence>
<keyword evidence="3" id="KW-1185">Reference proteome</keyword>
<gene>
    <name evidence="2" type="ORF">K460DRAFT_399734</name>
</gene>
<evidence type="ECO:0000313" key="2">
    <source>
        <dbReference type="EMBL" id="KAF1849620.1"/>
    </source>
</evidence>
<dbReference type="GeneID" id="63853505"/>
<dbReference type="RefSeq" id="XP_040792183.1">
    <property type="nucleotide sequence ID" value="XM_040936255.1"/>
</dbReference>
<evidence type="ECO:0000259" key="1">
    <source>
        <dbReference type="Pfam" id="PF07985"/>
    </source>
</evidence>
<evidence type="ECO:0000313" key="3">
    <source>
        <dbReference type="Proteomes" id="UP000800039"/>
    </source>
</evidence>
<protein>
    <recommendedName>
        <fullName evidence="1">SRR1-like domain-containing protein</fullName>
    </recommendedName>
</protein>
<dbReference type="PANTHER" id="PTHR42080:SF1">
    <property type="entry name" value="SRR1-LIKE DOMAIN-CONTAINING PROTEIN"/>
    <property type="match status" value="1"/>
</dbReference>
<dbReference type="PANTHER" id="PTHR42080">
    <property type="entry name" value="SRR1 DOMAIN-CONTAINING PROTEIN"/>
    <property type="match status" value="1"/>
</dbReference>
<dbReference type="Proteomes" id="UP000800039">
    <property type="component" value="Unassembled WGS sequence"/>
</dbReference>
<dbReference type="AlphaFoldDB" id="A0A9P4LC27"/>
<feature type="domain" description="SRR1-like" evidence="1">
    <location>
        <begin position="171"/>
        <end position="314"/>
    </location>
</feature>
<accession>A0A9P4LC27</accession>
<name>A0A9P4LC27_9PLEO</name>
<dbReference type="InterPro" id="IPR012942">
    <property type="entry name" value="SRR1-like"/>
</dbReference>
<reference evidence="2" key="1">
    <citation type="submission" date="2020-01" db="EMBL/GenBank/DDBJ databases">
        <authorList>
            <consortium name="DOE Joint Genome Institute"/>
            <person name="Haridas S."/>
            <person name="Albert R."/>
            <person name="Binder M."/>
            <person name="Bloem J."/>
            <person name="Labutti K."/>
            <person name="Salamov A."/>
            <person name="Andreopoulos B."/>
            <person name="Baker S.E."/>
            <person name="Barry K."/>
            <person name="Bills G."/>
            <person name="Bluhm B.H."/>
            <person name="Cannon C."/>
            <person name="Castanera R."/>
            <person name="Culley D.E."/>
            <person name="Daum C."/>
            <person name="Ezra D."/>
            <person name="Gonzalez J.B."/>
            <person name="Henrissat B."/>
            <person name="Kuo A."/>
            <person name="Liang C."/>
            <person name="Lipzen A."/>
            <person name="Lutzoni F."/>
            <person name="Magnuson J."/>
            <person name="Mondo S."/>
            <person name="Nolan M."/>
            <person name="Ohm R."/>
            <person name="Pangilinan J."/>
            <person name="Park H.-J."/>
            <person name="Ramirez L."/>
            <person name="Alfaro M."/>
            <person name="Sun H."/>
            <person name="Tritt A."/>
            <person name="Yoshinaga Y."/>
            <person name="Zwiers L.-H."/>
            <person name="Turgeon B.G."/>
            <person name="Goodwin S.B."/>
            <person name="Spatafora J.W."/>
            <person name="Crous P.W."/>
            <person name="Grigoriev I.V."/>
        </authorList>
    </citation>
    <scope>NUCLEOTIDE SEQUENCE</scope>
    <source>
        <strain evidence="2">CBS 394.84</strain>
    </source>
</reference>
<organism evidence="2 3">
    <name type="scientific">Cucurbitaria berberidis CBS 394.84</name>
    <dbReference type="NCBI Taxonomy" id="1168544"/>
    <lineage>
        <taxon>Eukaryota</taxon>
        <taxon>Fungi</taxon>
        <taxon>Dikarya</taxon>
        <taxon>Ascomycota</taxon>
        <taxon>Pezizomycotina</taxon>
        <taxon>Dothideomycetes</taxon>
        <taxon>Pleosporomycetidae</taxon>
        <taxon>Pleosporales</taxon>
        <taxon>Pleosporineae</taxon>
        <taxon>Cucurbitariaceae</taxon>
        <taxon>Cucurbitaria</taxon>
    </lineage>
</organism>
<comment type="caution">
    <text evidence="2">The sequence shown here is derived from an EMBL/GenBank/DDBJ whole genome shotgun (WGS) entry which is preliminary data.</text>
</comment>
<proteinExistence type="predicted"/>